<feature type="region of interest" description="Disordered" evidence="12">
    <location>
        <begin position="116"/>
        <end position="145"/>
    </location>
</feature>
<dbReference type="Gene3D" id="1.10.287.70">
    <property type="match status" value="2"/>
</dbReference>
<evidence type="ECO:0000256" key="12">
    <source>
        <dbReference type="SAM" id="MobiDB-lite"/>
    </source>
</evidence>
<dbReference type="Pfam" id="PF00520">
    <property type="entry name" value="Ion_trans"/>
    <property type="match status" value="2"/>
</dbReference>
<evidence type="ECO:0000256" key="11">
    <source>
        <dbReference type="ARBA" id="ARBA00023303"/>
    </source>
</evidence>
<comment type="caution">
    <text evidence="15">The sequence shown here is derived from an EMBL/GenBank/DDBJ whole genome shotgun (WGS) entry which is preliminary data.</text>
</comment>
<evidence type="ECO:0000256" key="6">
    <source>
        <dbReference type="ARBA" id="ARBA00022882"/>
    </source>
</evidence>
<keyword evidence="11" id="KW-0407">Ion channel</keyword>
<organism evidence="15 16">
    <name type="scientific">Prorocentrum cordatum</name>
    <dbReference type="NCBI Taxonomy" id="2364126"/>
    <lineage>
        <taxon>Eukaryota</taxon>
        <taxon>Sar</taxon>
        <taxon>Alveolata</taxon>
        <taxon>Dinophyceae</taxon>
        <taxon>Prorocentrales</taxon>
        <taxon>Prorocentraceae</taxon>
        <taxon>Prorocentrum</taxon>
    </lineage>
</organism>
<name>A0ABN9QFG4_9DINO</name>
<evidence type="ECO:0000256" key="10">
    <source>
        <dbReference type="ARBA" id="ARBA00023136"/>
    </source>
</evidence>
<dbReference type="PANTHER" id="PTHR11537">
    <property type="entry name" value="VOLTAGE-GATED POTASSIUM CHANNEL"/>
    <property type="match status" value="1"/>
</dbReference>
<dbReference type="PANTHER" id="PTHR11537:SF254">
    <property type="entry name" value="POTASSIUM VOLTAGE-GATED CHANNEL PROTEIN SHAB"/>
    <property type="match status" value="1"/>
</dbReference>
<feature type="transmembrane region" description="Helical" evidence="13">
    <location>
        <begin position="451"/>
        <end position="473"/>
    </location>
</feature>
<evidence type="ECO:0000256" key="8">
    <source>
        <dbReference type="ARBA" id="ARBA00022989"/>
    </source>
</evidence>
<keyword evidence="8 13" id="KW-1133">Transmembrane helix</keyword>
<dbReference type="InterPro" id="IPR003280">
    <property type="entry name" value="2pore_dom_K_chnl"/>
</dbReference>
<keyword evidence="3" id="KW-0633">Potassium transport</keyword>
<evidence type="ECO:0000256" key="13">
    <source>
        <dbReference type="SAM" id="Phobius"/>
    </source>
</evidence>
<feature type="transmembrane region" description="Helical" evidence="13">
    <location>
        <begin position="604"/>
        <end position="624"/>
    </location>
</feature>
<evidence type="ECO:0000313" key="15">
    <source>
        <dbReference type="EMBL" id="CAK0804699.1"/>
    </source>
</evidence>
<keyword evidence="10 13" id="KW-0472">Membrane</keyword>
<feature type="transmembrane region" description="Helical" evidence="13">
    <location>
        <begin position="802"/>
        <end position="822"/>
    </location>
</feature>
<keyword evidence="16" id="KW-1185">Reference proteome</keyword>
<keyword evidence="2" id="KW-0813">Transport</keyword>
<keyword evidence="9" id="KW-0406">Ion transport</keyword>
<feature type="domain" description="Ion transport" evidence="14">
    <location>
        <begin position="554"/>
        <end position="827"/>
    </location>
</feature>
<keyword evidence="4 13" id="KW-0812">Transmembrane</keyword>
<sequence length="967" mass="107167">MGPPMMSRGISMAAMGHEARLKMHDVLSVLDDLLADSEVGLCIEILSALRDWQSMWDTPVDANPADFRQMLEEAGLMKQGHRWRRRSGLKELATDAVAGGREAHCGPHLGGEAFVPGSPSDLGCRSEQSPSIPVSPARAPKPPKPVSRFRTYDIRGLSPRVHPWVPDDSHGGYLARWFVLFTSPSQSILGRVVEAALVSTIALNTVALLLESMPEYRDRPERCAELYAQGLPLTVEACEPQPRAIFSVFEVICVTIFTFEYLARVLTVHAVSERPLWDTLLYARQPLNAIDLLAVLPYYCALPIKGSNRSAKSIVSVFRLGRILRLFKVTKYLPETKVFMDTMIMSGQPLAILLCFNLMLVVVFASLIYSAEGRRFSVALEFTAPTTEADCPNSTAPALYPAGVFVRKDAGGVEDTISPFRSIPYSMWWVCTTITTIGYGDFAPTTAWGKAIAVMCFYVGVIFLAMPITVLGANFQISYRRRFQEDATMDDRRVPIVRRRTSFDDMKDNYKKALRTQATMRPASTLSWLPTKMGVGRTVFAVLEEPSSCILGNVYSIFMLVAILLSTTTFVLESMPQFQETKEQCKVDVTVENCMPRPVGTFEYIEWVCILIFSADYVFRVATAHTAKDVLAEGEKRANASSLRVTLRYASSFLNLVDLVAIIPFYVELVAQSGNNGLAVLRVLRLVRTLRVLKMPKLRLGVMMLMNVVVDCMPALVLLITMSMLTCILFSACIVYAEGTSYSVDHFTEDFPLGLYIRPTKEGLDVEPSPFRSIPYAFWWFFATVTTVGYGDDYPTTTFGRIVALFCFYTGIILLALPVTIIGDKFTVYYPDWARAMGQQLDEEFEEVAANPFGRHKRASRRASQKRVKTLPTAAGLSNSAHRNSVDSSAELALEPLSLPNPSREGVAVGDPGQQEEAPVECHAERDATGITLSMLKDGSAEGARTVLPLGKVESQPPSCETRMAWS</sequence>
<evidence type="ECO:0000259" key="14">
    <source>
        <dbReference type="Pfam" id="PF00520"/>
    </source>
</evidence>
<evidence type="ECO:0000313" key="16">
    <source>
        <dbReference type="Proteomes" id="UP001189429"/>
    </source>
</evidence>
<gene>
    <name evidence="15" type="ORF">PCOR1329_LOCUS11417</name>
</gene>
<comment type="subcellular location">
    <subcellularLocation>
        <location evidence="1">Membrane</location>
        <topology evidence="1">Multi-pass membrane protein</topology>
    </subcellularLocation>
</comment>
<dbReference type="PRINTS" id="PR01333">
    <property type="entry name" value="2POREKCHANEL"/>
</dbReference>
<reference evidence="15" key="1">
    <citation type="submission" date="2023-10" db="EMBL/GenBank/DDBJ databases">
        <authorList>
            <person name="Chen Y."/>
            <person name="Shah S."/>
            <person name="Dougan E. K."/>
            <person name="Thang M."/>
            <person name="Chan C."/>
        </authorList>
    </citation>
    <scope>NUCLEOTIDE SEQUENCE [LARGE SCALE GENOMIC DNA]</scope>
</reference>
<dbReference type="Proteomes" id="UP001189429">
    <property type="component" value="Unassembled WGS sequence"/>
</dbReference>
<feature type="domain" description="Ion transport" evidence="14">
    <location>
        <begin position="192"/>
        <end position="481"/>
    </location>
</feature>
<evidence type="ECO:0000256" key="4">
    <source>
        <dbReference type="ARBA" id="ARBA00022692"/>
    </source>
</evidence>
<dbReference type="EMBL" id="CAUYUJ010003302">
    <property type="protein sequence ID" value="CAK0804699.1"/>
    <property type="molecule type" value="Genomic_DNA"/>
</dbReference>
<feature type="transmembrane region" description="Helical" evidence="13">
    <location>
        <begin position="350"/>
        <end position="371"/>
    </location>
</feature>
<evidence type="ECO:0000256" key="7">
    <source>
        <dbReference type="ARBA" id="ARBA00022958"/>
    </source>
</evidence>
<keyword evidence="7" id="KW-0630">Potassium</keyword>
<dbReference type="InterPro" id="IPR028325">
    <property type="entry name" value="VG_K_chnl"/>
</dbReference>
<dbReference type="PRINTS" id="PR00169">
    <property type="entry name" value="KCHANNEL"/>
</dbReference>
<accession>A0ABN9QFG4</accession>
<feature type="transmembrane region" description="Helical" evidence="13">
    <location>
        <begin position="645"/>
        <end position="663"/>
    </location>
</feature>
<keyword evidence="6" id="KW-0851">Voltage-gated channel</keyword>
<evidence type="ECO:0000256" key="2">
    <source>
        <dbReference type="ARBA" id="ARBA00022448"/>
    </source>
</evidence>
<evidence type="ECO:0000256" key="9">
    <source>
        <dbReference type="ARBA" id="ARBA00023065"/>
    </source>
</evidence>
<dbReference type="InterPro" id="IPR027359">
    <property type="entry name" value="Volt_channel_dom_sf"/>
</dbReference>
<protein>
    <recommendedName>
        <fullName evidence="14">Ion transport domain-containing protein</fullName>
    </recommendedName>
</protein>
<dbReference type="InterPro" id="IPR005821">
    <property type="entry name" value="Ion_trans_dom"/>
</dbReference>
<evidence type="ECO:0000256" key="1">
    <source>
        <dbReference type="ARBA" id="ARBA00004141"/>
    </source>
</evidence>
<feature type="region of interest" description="Disordered" evidence="12">
    <location>
        <begin position="947"/>
        <end position="967"/>
    </location>
</feature>
<dbReference type="SUPFAM" id="SSF81324">
    <property type="entry name" value="Voltage-gated potassium channels"/>
    <property type="match status" value="2"/>
</dbReference>
<evidence type="ECO:0000256" key="3">
    <source>
        <dbReference type="ARBA" id="ARBA00022538"/>
    </source>
</evidence>
<feature type="transmembrane region" description="Helical" evidence="13">
    <location>
        <begin position="550"/>
        <end position="572"/>
    </location>
</feature>
<evidence type="ECO:0000256" key="5">
    <source>
        <dbReference type="ARBA" id="ARBA00022826"/>
    </source>
</evidence>
<feature type="region of interest" description="Disordered" evidence="12">
    <location>
        <begin position="897"/>
        <end position="922"/>
    </location>
</feature>
<proteinExistence type="predicted"/>
<keyword evidence="5" id="KW-0631">Potassium channel</keyword>
<feature type="transmembrane region" description="Helical" evidence="13">
    <location>
        <begin position="708"/>
        <end position="737"/>
    </location>
</feature>
<dbReference type="Gene3D" id="1.20.120.350">
    <property type="entry name" value="Voltage-gated potassium channels. Chain C"/>
    <property type="match status" value="2"/>
</dbReference>